<reference evidence="2" key="1">
    <citation type="journal article" date="2024" name="Front. Bioeng. Biotechnol.">
        <title>Genome-scale model development and genomic sequencing of the oleaginous clade Lipomyces.</title>
        <authorList>
            <person name="Czajka J.J."/>
            <person name="Han Y."/>
            <person name="Kim J."/>
            <person name="Mondo S.J."/>
            <person name="Hofstad B.A."/>
            <person name="Robles A."/>
            <person name="Haridas S."/>
            <person name="Riley R."/>
            <person name="LaButti K."/>
            <person name="Pangilinan J."/>
            <person name="Andreopoulos W."/>
            <person name="Lipzen A."/>
            <person name="Yan J."/>
            <person name="Wang M."/>
            <person name="Ng V."/>
            <person name="Grigoriev I.V."/>
            <person name="Spatafora J.W."/>
            <person name="Magnuson J.K."/>
            <person name="Baker S.E."/>
            <person name="Pomraning K.R."/>
        </authorList>
    </citation>
    <scope>NUCLEOTIDE SEQUENCE [LARGE SCALE GENOMIC DNA]</scope>
    <source>
        <strain evidence="2">CBS 7786</strain>
    </source>
</reference>
<comment type="caution">
    <text evidence="1">The sequence shown here is derived from an EMBL/GenBank/DDBJ whole genome shotgun (WGS) entry which is preliminary data.</text>
</comment>
<evidence type="ECO:0000313" key="1">
    <source>
        <dbReference type="EMBL" id="KAK9236623.1"/>
    </source>
</evidence>
<dbReference type="EMBL" id="MU971383">
    <property type="protein sequence ID" value="KAK9236623.1"/>
    <property type="molecule type" value="Genomic_DNA"/>
</dbReference>
<proteinExistence type="predicted"/>
<organism evidence="1 2">
    <name type="scientific">Lipomyces kononenkoae</name>
    <name type="common">Yeast</name>
    <dbReference type="NCBI Taxonomy" id="34357"/>
    <lineage>
        <taxon>Eukaryota</taxon>
        <taxon>Fungi</taxon>
        <taxon>Dikarya</taxon>
        <taxon>Ascomycota</taxon>
        <taxon>Saccharomycotina</taxon>
        <taxon>Lipomycetes</taxon>
        <taxon>Lipomycetales</taxon>
        <taxon>Lipomycetaceae</taxon>
        <taxon>Lipomyces</taxon>
    </lineage>
</organism>
<accession>A0ACC3SY94</accession>
<dbReference type="Proteomes" id="UP001433508">
    <property type="component" value="Unassembled WGS sequence"/>
</dbReference>
<protein>
    <submittedName>
        <fullName evidence="1">Uncharacterized protein</fullName>
    </submittedName>
</protein>
<keyword evidence="2" id="KW-1185">Reference proteome</keyword>
<evidence type="ECO:0000313" key="2">
    <source>
        <dbReference type="Proteomes" id="UP001433508"/>
    </source>
</evidence>
<sequence>MTNPLLPSLPAPTPKVQQPNLLSFRTTFTSSPNEPRRATLPYIEMMSIASAPPAMPHPGQSLYFDTRPPGAMPSYSDENATLHYDSRSSSHIWDKHTSDPAIWATTSTSSAVTTPLSVPRKDPLAGWSPASSTTSSSVNATTSPGIAAQPPAPILPPIQLDMASVPKRDSSDDDRPRLPSISASVAQPRYGPTPQPLLQLSKSQVPASEIPPQPQRRASHAESIERARAVTEYRRGIERVQENTSHIYHFVARHAPPPPSGSPAGYPRQTAPLSMIEEILRRARENVRFLQAWRDATEAMELQRRTAAAGSSYQGVVQNDKQDKIESDISVGIAETSTGSAPPQSKKRARGVQPSRCHQCGISETPEWRRGPDGARTLCNACGLHHAKLIKKRGILAATAVASSINGSTSGQPSFSAGVVSPTTMPLDNGAPDYSPPQWR</sequence>
<gene>
    <name evidence="1" type="ORF">V1525DRAFT_389268</name>
</gene>
<name>A0ACC3SY94_LIPKO</name>